<feature type="signal peptide" evidence="1">
    <location>
        <begin position="1"/>
        <end position="19"/>
    </location>
</feature>
<dbReference type="RefSeq" id="WP_003714142.1">
    <property type="nucleotide sequence ID" value="NZ_CAUJPL010000043.1"/>
</dbReference>
<protein>
    <submittedName>
        <fullName evidence="3">Outer membrane protein</fullName>
    </submittedName>
</protein>
<evidence type="ECO:0000313" key="4">
    <source>
        <dbReference type="Proteomes" id="UP000191249"/>
    </source>
</evidence>
<keyword evidence="1" id="KW-0732">Signal</keyword>
<dbReference type="AlphaFoldDB" id="A0A1V0DS10"/>
<keyword evidence="5" id="KW-1185">Reference proteome</keyword>
<evidence type="ECO:0000313" key="2">
    <source>
        <dbReference type="EMBL" id="ARB03847.1"/>
    </source>
</evidence>
<evidence type="ECO:0000313" key="5">
    <source>
        <dbReference type="Proteomes" id="UP000254193"/>
    </source>
</evidence>
<gene>
    <name evidence="2" type="ORF">B2G52_02115</name>
    <name evidence="3" type="ORF">NCTC10616_01737</name>
</gene>
<organism evidence="3 5">
    <name type="scientific">Neisseria lactamica</name>
    <dbReference type="NCBI Taxonomy" id="486"/>
    <lineage>
        <taxon>Bacteria</taxon>
        <taxon>Pseudomonadati</taxon>
        <taxon>Pseudomonadota</taxon>
        <taxon>Betaproteobacteria</taxon>
        <taxon>Neisseriales</taxon>
        <taxon>Neisseriaceae</taxon>
        <taxon>Neisseria</taxon>
    </lineage>
</organism>
<dbReference type="EMBL" id="UGRO01000002">
    <property type="protein sequence ID" value="SUA18022.1"/>
    <property type="molecule type" value="Genomic_DNA"/>
</dbReference>
<evidence type="ECO:0000256" key="1">
    <source>
        <dbReference type="SAM" id="SignalP"/>
    </source>
</evidence>
<feature type="chain" id="PRO_5042690932" evidence="1">
    <location>
        <begin position="20"/>
        <end position="208"/>
    </location>
</feature>
<reference evidence="2 4" key="1">
    <citation type="submission" date="2017-03" db="EMBL/GenBank/DDBJ databases">
        <title>N. lactamica Y92-1009 whole genome sequence.</title>
        <authorList>
            <person name="Pandey A.K."/>
            <person name="Read R.C."/>
        </authorList>
    </citation>
    <scope>NUCLEOTIDE SEQUENCE [LARGE SCALE GENOMIC DNA]</scope>
    <source>
        <strain evidence="2 4">Y92-1009</strain>
    </source>
</reference>
<dbReference type="Proteomes" id="UP000254193">
    <property type="component" value="Unassembled WGS sequence"/>
</dbReference>
<dbReference type="EMBL" id="CP019894">
    <property type="protein sequence ID" value="ARB03847.1"/>
    <property type="molecule type" value="Genomic_DNA"/>
</dbReference>
<reference evidence="3 5" key="2">
    <citation type="submission" date="2018-06" db="EMBL/GenBank/DDBJ databases">
        <authorList>
            <consortium name="Pathogen Informatics"/>
            <person name="Doyle S."/>
        </authorList>
    </citation>
    <scope>NUCLEOTIDE SEQUENCE [LARGE SCALE GENOMIC DNA]</scope>
    <source>
        <strain evidence="3 5">NCTC10616</strain>
    </source>
</reference>
<proteinExistence type="predicted"/>
<evidence type="ECO:0000313" key="3">
    <source>
        <dbReference type="EMBL" id="SUA18022.1"/>
    </source>
</evidence>
<sequence>MKKFILLAILSLTASTSYSANLSTDYSVWNAKAPEVNSKANLHGISLEYLGNSDSSPAKGWYVRTQYSTGKITENSATGKVKITELDGGYKYPIIEGKAAYLSGKAGIGFAYTTVKANAVSDSVSHITLPVSLEVGLKVSPKLTVAANAGYKIAWELSGGSTCHDGWHSPSQGQGTCSHHGGVAETHKEKIGTARGATFGLGLKYSFD</sequence>
<name>A0A1V0DS10_NEILA</name>
<accession>A0A1V0DS10</accession>
<dbReference type="Proteomes" id="UP000191249">
    <property type="component" value="Chromosome"/>
</dbReference>